<dbReference type="Gene3D" id="1.50.10.10">
    <property type="match status" value="1"/>
</dbReference>
<reference evidence="4 5" key="1">
    <citation type="submission" date="2017-03" db="EMBL/GenBank/DDBJ databases">
        <title>Lifting the veil on microbial sulfur biogeochemistry in mining wastewaters.</title>
        <authorList>
            <person name="Kantor R.S."/>
            <person name="Colenbrander Nelson T."/>
            <person name="Marshall S."/>
            <person name="Bennett D."/>
            <person name="Apte S."/>
            <person name="Camacho D."/>
            <person name="Thomas B.C."/>
            <person name="Warren L.A."/>
            <person name="Banfield J.F."/>
        </authorList>
    </citation>
    <scope>NUCLEOTIDE SEQUENCE [LARGE SCALE GENOMIC DNA]</scope>
    <source>
        <strain evidence="4">32-69-9</strain>
    </source>
</reference>
<dbReference type="SUPFAM" id="SSF48208">
    <property type="entry name" value="Six-hairpin glycosidases"/>
    <property type="match status" value="1"/>
</dbReference>
<dbReference type="InterPro" id="IPR008979">
    <property type="entry name" value="Galactose-bd-like_sf"/>
</dbReference>
<sequence length="856" mass="93684">MQRVSAPFIWSKKQPLDPDGYFAAIRDAPLRSDGLNRWFLFRREFDLSGPPTVADTLVTTDGKHQLFVNGVRVGRGPVRCSPHRQMADRYDLAGQLREGRNTIALLVHTYGLDTSAYEMVRGHWQPTFGDGALWVQGQIQCGDLVHAIETDEAWRCTESSAWDQETPLVNRGLGFIESLDGNGLPSGWTEPGFDDSAWDEVRVLIAGGGGPEARFGGVVTKPFPVLAENRLPVLRETDALAKALVWTRGIAPRPDLPIERRIYEEPFQSLANGATADLSSLIAPASGGATVRTMPGQDVASLFDFGRILTGRPYIELVARGGEIIELAVSESLPGEFDPGGPAPDARIEVRPVLGLDAHVSRYVARPGRQVFEAFEWDAVRWMQLTVRDASQGLEIVRLGVTTTGYPAERRGEFQSSDSFLDRLWSIGRETLAVCMHDGWIDGPAREQRQWLGDATVEHLAAQAGFGPSVIPLNAKFLRDAADSQRPDGLTQPFAPGDHRRFGWLIPDFTLQWIFNAADHLNYSGDLETIDAIFPSILKGLSWFEGLQGDDGRIADLPFWHFQDWAAVGRDGYATVLNAQLAGALDAAAHLADALGWSQKSRQLRGNADRIRLALAAHWDPERRVYVDSIDPGSGGRGDRVSQHSNAAMILWGGAPPDRYGDIVAYVTDPGRVRLTKAPPFVMDAEPLDLRTQVVAANTFYSHFVFRALAKAGRFDLALHAMRQRYAPMLDLGSTTLWESFEPEGSLAHGFSCTPTFQLSAYVLGITPAEPGFASCAFTPWLGDLDFAEGRCATVAGDIDVALKRTDAGFSAELSLPPGMTAKVAQPPGWRTDSPKFLPGGETHLLAFRRPATEPS</sequence>
<feature type="domain" description="Alpha-L-rhamnosidase C-terminal" evidence="3">
    <location>
        <begin position="765"/>
        <end position="828"/>
    </location>
</feature>
<dbReference type="Pfam" id="PF08531">
    <property type="entry name" value="Bac_rhamnosid_N"/>
    <property type="match status" value="1"/>
</dbReference>
<proteinExistence type="predicted"/>
<dbReference type="GO" id="GO:0005975">
    <property type="term" value="P:carbohydrate metabolic process"/>
    <property type="evidence" value="ECO:0007669"/>
    <property type="project" value="InterPro"/>
</dbReference>
<protein>
    <recommendedName>
        <fullName evidence="6">Alpha-L-rhamnosidase</fullName>
    </recommendedName>
</protein>
<dbReference type="PANTHER" id="PTHR34987">
    <property type="entry name" value="C, PUTATIVE (AFU_ORTHOLOGUE AFUA_3G02880)-RELATED"/>
    <property type="match status" value="1"/>
</dbReference>
<dbReference type="PANTHER" id="PTHR34987:SF4">
    <property type="entry name" value="ALPHA-L-RHAMNOSIDASE C-TERMINAL DOMAIN-CONTAINING PROTEIN"/>
    <property type="match status" value="1"/>
</dbReference>
<comment type="caution">
    <text evidence="4">The sequence shown here is derived from an EMBL/GenBank/DDBJ whole genome shotgun (WGS) entry which is preliminary data.</text>
</comment>
<feature type="domain" description="Alpha-L-rhamnosidase six-hairpin glycosidase" evidence="2">
    <location>
        <begin position="410"/>
        <end position="742"/>
    </location>
</feature>
<evidence type="ECO:0000313" key="5">
    <source>
        <dbReference type="Proteomes" id="UP000215595"/>
    </source>
</evidence>
<accession>A0A258FKA7</accession>
<evidence type="ECO:0000259" key="1">
    <source>
        <dbReference type="Pfam" id="PF08531"/>
    </source>
</evidence>
<gene>
    <name evidence="4" type="ORF">B7Z01_11365</name>
</gene>
<dbReference type="Gene3D" id="2.60.120.260">
    <property type="entry name" value="Galactose-binding domain-like"/>
    <property type="match status" value="2"/>
</dbReference>
<evidence type="ECO:0000313" key="4">
    <source>
        <dbReference type="EMBL" id="OYX32212.1"/>
    </source>
</evidence>
<dbReference type="AlphaFoldDB" id="A0A258FKA7"/>
<evidence type="ECO:0000259" key="3">
    <source>
        <dbReference type="Pfam" id="PF17390"/>
    </source>
</evidence>
<dbReference type="SUPFAM" id="SSF49785">
    <property type="entry name" value="Galactose-binding domain-like"/>
    <property type="match status" value="1"/>
</dbReference>
<evidence type="ECO:0000259" key="2">
    <source>
        <dbReference type="Pfam" id="PF17389"/>
    </source>
</evidence>
<dbReference type="Gene3D" id="2.60.420.10">
    <property type="entry name" value="Maltose phosphorylase, domain 3"/>
    <property type="match status" value="1"/>
</dbReference>
<dbReference type="InterPro" id="IPR008928">
    <property type="entry name" value="6-hairpin_glycosidase_sf"/>
</dbReference>
<dbReference type="InterPro" id="IPR012341">
    <property type="entry name" value="6hp_glycosidase-like_sf"/>
</dbReference>
<dbReference type="EMBL" id="NCEB01000024">
    <property type="protein sequence ID" value="OYX32212.1"/>
    <property type="molecule type" value="Genomic_DNA"/>
</dbReference>
<dbReference type="InterPro" id="IPR013737">
    <property type="entry name" value="Bac_rhamnosid_N"/>
</dbReference>
<name>A0A258FKA7_9CAUL</name>
<organism evidence="4 5">
    <name type="scientific">Brevundimonas subvibrioides</name>
    <dbReference type="NCBI Taxonomy" id="74313"/>
    <lineage>
        <taxon>Bacteria</taxon>
        <taxon>Pseudomonadati</taxon>
        <taxon>Pseudomonadota</taxon>
        <taxon>Alphaproteobacteria</taxon>
        <taxon>Caulobacterales</taxon>
        <taxon>Caulobacteraceae</taxon>
        <taxon>Brevundimonas</taxon>
    </lineage>
</organism>
<dbReference type="Pfam" id="PF17390">
    <property type="entry name" value="Bac_rhamnosid_C"/>
    <property type="match status" value="1"/>
</dbReference>
<feature type="domain" description="Bacterial alpha-L-rhamnosidase N-terminal" evidence="1">
    <location>
        <begin position="56"/>
        <end position="204"/>
    </location>
</feature>
<dbReference type="Pfam" id="PF17389">
    <property type="entry name" value="Bac_rhamnosid6H"/>
    <property type="match status" value="1"/>
</dbReference>
<dbReference type="InterPro" id="IPR035398">
    <property type="entry name" value="Bac_rhamnosid_C"/>
</dbReference>
<evidence type="ECO:0008006" key="6">
    <source>
        <dbReference type="Google" id="ProtNLM"/>
    </source>
</evidence>
<dbReference type="InterPro" id="IPR035396">
    <property type="entry name" value="Bac_rhamnosid6H"/>
</dbReference>
<dbReference type="Proteomes" id="UP000215595">
    <property type="component" value="Unassembled WGS sequence"/>
</dbReference>